<evidence type="ECO:0000313" key="3">
    <source>
        <dbReference type="EMBL" id="UYM03663.1"/>
    </source>
</evidence>
<keyword evidence="1" id="KW-0732">Signal</keyword>
<reference evidence="3" key="1">
    <citation type="submission" date="2022-01" db="EMBL/GenBank/DDBJ databases">
        <title>Nocardioidaceae gen. sp. A5X3R13.</title>
        <authorList>
            <person name="Lopez Marin M.A."/>
            <person name="Uhlik O."/>
        </authorList>
    </citation>
    <scope>NUCLEOTIDE SEQUENCE</scope>
    <source>
        <strain evidence="3">A5X3R13</strain>
    </source>
</reference>
<evidence type="ECO:0000256" key="1">
    <source>
        <dbReference type="SAM" id="SignalP"/>
    </source>
</evidence>
<dbReference type="Gene3D" id="3.40.190.10">
    <property type="entry name" value="Periplasmic binding protein-like II"/>
    <property type="match status" value="1"/>
</dbReference>
<evidence type="ECO:0000313" key="4">
    <source>
        <dbReference type="Proteomes" id="UP001164390"/>
    </source>
</evidence>
<dbReference type="PANTHER" id="PTHR30290:SF65">
    <property type="entry name" value="MONOACYL PHOSPHATIDYLINOSITOL TETRAMANNOSIDE-BINDING PROTEIN LPQW-RELATED"/>
    <property type="match status" value="1"/>
</dbReference>
<gene>
    <name evidence="3" type="ORF">L0C25_14015</name>
</gene>
<dbReference type="GO" id="GO:1904680">
    <property type="term" value="F:peptide transmembrane transporter activity"/>
    <property type="evidence" value="ECO:0007669"/>
    <property type="project" value="TreeGrafter"/>
</dbReference>
<keyword evidence="4" id="KW-1185">Reference proteome</keyword>
<protein>
    <submittedName>
        <fullName evidence="3">ABC transporter family substrate-binding protein</fullName>
    </submittedName>
</protein>
<dbReference type="SUPFAM" id="SSF53850">
    <property type="entry name" value="Periplasmic binding protein-like II"/>
    <property type="match status" value="1"/>
</dbReference>
<dbReference type="CDD" id="cd08501">
    <property type="entry name" value="PBP2_Lpqw"/>
    <property type="match status" value="1"/>
</dbReference>
<organism evidence="3 4">
    <name type="scientific">Solicola gregarius</name>
    <dbReference type="NCBI Taxonomy" id="2908642"/>
    <lineage>
        <taxon>Bacteria</taxon>
        <taxon>Bacillati</taxon>
        <taxon>Actinomycetota</taxon>
        <taxon>Actinomycetes</taxon>
        <taxon>Propionibacteriales</taxon>
        <taxon>Nocardioidaceae</taxon>
        <taxon>Solicola</taxon>
    </lineage>
</organism>
<dbReference type="PIRSF" id="PIRSF002741">
    <property type="entry name" value="MppA"/>
    <property type="match status" value="1"/>
</dbReference>
<dbReference type="GO" id="GO:0015833">
    <property type="term" value="P:peptide transport"/>
    <property type="evidence" value="ECO:0007669"/>
    <property type="project" value="TreeGrafter"/>
</dbReference>
<feature type="signal peptide" evidence="1">
    <location>
        <begin position="1"/>
        <end position="22"/>
    </location>
</feature>
<dbReference type="GO" id="GO:0043190">
    <property type="term" value="C:ATP-binding cassette (ABC) transporter complex"/>
    <property type="evidence" value="ECO:0007669"/>
    <property type="project" value="InterPro"/>
</dbReference>
<dbReference type="PROSITE" id="PS51257">
    <property type="entry name" value="PROKAR_LIPOPROTEIN"/>
    <property type="match status" value="1"/>
</dbReference>
<feature type="chain" id="PRO_5041292662" evidence="1">
    <location>
        <begin position="23"/>
        <end position="574"/>
    </location>
</feature>
<dbReference type="AlphaFoldDB" id="A0AA46TEE4"/>
<dbReference type="InterPro" id="IPR030678">
    <property type="entry name" value="Peptide/Ni-bd"/>
</dbReference>
<dbReference type="Gene3D" id="3.10.105.10">
    <property type="entry name" value="Dipeptide-binding Protein, Domain 3"/>
    <property type="match status" value="1"/>
</dbReference>
<dbReference type="InterPro" id="IPR039424">
    <property type="entry name" value="SBP_5"/>
</dbReference>
<dbReference type="GO" id="GO:0042597">
    <property type="term" value="C:periplasmic space"/>
    <property type="evidence" value="ECO:0007669"/>
    <property type="project" value="UniProtKB-ARBA"/>
</dbReference>
<dbReference type="Pfam" id="PF00496">
    <property type="entry name" value="SBP_bac_5"/>
    <property type="match status" value="1"/>
</dbReference>
<dbReference type="RefSeq" id="WP_271632290.1">
    <property type="nucleotide sequence ID" value="NZ_CP094970.1"/>
</dbReference>
<dbReference type="InterPro" id="IPR000914">
    <property type="entry name" value="SBP_5_dom"/>
</dbReference>
<accession>A0AA46TEE4</accession>
<dbReference type="Proteomes" id="UP001164390">
    <property type="component" value="Chromosome"/>
</dbReference>
<sequence>MRLKQTLAVASTAALLTVAACGGGDDDDTQKVDELSQAGVPVNASPLPMPEQGVAYNNPQPRDNIKDGGSLTLPIDNLGPNFNGMNVDGNSVATAEIMMWTQPMLWDYDEKGTPSPNPNYLESVEQVSDDPQTIKYTVNPDAKWNDGTPIDWRSFKTTWITNSGDSRYNPASTVGYDTIKSVEKGEKDNEVIVTWKTPSYPYQLAFPQLLHPKNSDPEYYKSGWINNMDNDLLSGPYIVDELTKDTLTLKPNPKWWGPEPKLDTVTYNQMEPTAAVNAFRNGQIDDVEINSGDALEQLRDVDGAVIRRNYDKATAVYSFGQDSALFKDDAAREAFVRGTDREQLIEIAFQGLDWEEEPPGSANIFPWQEGYEDNLGELGEYDPEAAKQILDDAGWVEGDDGYREKDGQVAEFTYVNFGDDPVAEATARAQQQMAKEIGLKMNIDNRPAADFSKALTDGDYDVIKMGWVSSDPYGWVWACQLMCSDSESNYSGLGSPEIDKGLKAVAAEKDPAKAVEIMNEAEKKSLALVGMFPLYAGPKMDAAKEDLANYAGASNNGGLAGFMLPHAEDIGWQK</sequence>
<dbReference type="KEGG" id="sgrg:L0C25_14015"/>
<name>A0AA46TEE4_9ACTN</name>
<proteinExistence type="predicted"/>
<feature type="domain" description="Solute-binding protein family 5" evidence="2">
    <location>
        <begin position="116"/>
        <end position="472"/>
    </location>
</feature>
<dbReference type="PANTHER" id="PTHR30290">
    <property type="entry name" value="PERIPLASMIC BINDING COMPONENT OF ABC TRANSPORTER"/>
    <property type="match status" value="1"/>
</dbReference>
<dbReference type="Gene3D" id="3.90.76.10">
    <property type="entry name" value="Dipeptide-binding Protein, Domain 1"/>
    <property type="match status" value="1"/>
</dbReference>
<dbReference type="EMBL" id="CP094970">
    <property type="protein sequence ID" value="UYM03663.1"/>
    <property type="molecule type" value="Genomic_DNA"/>
</dbReference>
<evidence type="ECO:0000259" key="2">
    <source>
        <dbReference type="Pfam" id="PF00496"/>
    </source>
</evidence>